<evidence type="ECO:0000256" key="5">
    <source>
        <dbReference type="ARBA" id="ARBA00022989"/>
    </source>
</evidence>
<dbReference type="Proteomes" id="UP001329915">
    <property type="component" value="Chromosome"/>
</dbReference>
<dbReference type="GO" id="GO:0015109">
    <property type="term" value="F:chromate transmembrane transporter activity"/>
    <property type="evidence" value="ECO:0007669"/>
    <property type="project" value="InterPro"/>
</dbReference>
<accession>A0AAU0UIR2</accession>
<keyword evidence="9" id="KW-1185">Reference proteome</keyword>
<reference evidence="8 9" key="1">
    <citation type="submission" date="2023-04" db="EMBL/GenBank/DDBJ databases">
        <authorList>
            <person name="Hsu D."/>
        </authorList>
    </citation>
    <scope>NUCLEOTIDE SEQUENCE [LARGE SCALE GENOMIC DNA]</scope>
    <source>
        <strain evidence="8 9">MK1</strain>
    </source>
</reference>
<keyword evidence="4 7" id="KW-0812">Transmembrane</keyword>
<keyword evidence="3" id="KW-1003">Cell membrane</keyword>
<evidence type="ECO:0000256" key="1">
    <source>
        <dbReference type="ARBA" id="ARBA00004651"/>
    </source>
</evidence>
<keyword evidence="5 7" id="KW-1133">Transmembrane helix</keyword>
<feature type="transmembrane region" description="Helical" evidence="7">
    <location>
        <begin position="75"/>
        <end position="97"/>
    </location>
</feature>
<evidence type="ECO:0000256" key="4">
    <source>
        <dbReference type="ARBA" id="ARBA00022692"/>
    </source>
</evidence>
<keyword evidence="6 7" id="KW-0472">Membrane</keyword>
<feature type="transmembrane region" description="Helical" evidence="7">
    <location>
        <begin position="49"/>
        <end position="69"/>
    </location>
</feature>
<feature type="transmembrane region" description="Helical" evidence="7">
    <location>
        <begin position="109"/>
        <end position="133"/>
    </location>
</feature>
<evidence type="ECO:0000313" key="8">
    <source>
        <dbReference type="EMBL" id="WRO20815.1"/>
    </source>
</evidence>
<evidence type="ECO:0000256" key="7">
    <source>
        <dbReference type="SAM" id="Phobius"/>
    </source>
</evidence>
<dbReference type="InterPro" id="IPR003370">
    <property type="entry name" value="Chromate_transpt"/>
</dbReference>
<dbReference type="Pfam" id="PF02417">
    <property type="entry name" value="Chromate_transp"/>
    <property type="match status" value="1"/>
</dbReference>
<proteinExistence type="inferred from homology"/>
<organism evidence="8 9">
    <name type="scientific">Metallumcola ferriviriculae</name>
    <dbReference type="NCBI Taxonomy" id="3039180"/>
    <lineage>
        <taxon>Bacteria</taxon>
        <taxon>Bacillati</taxon>
        <taxon>Bacillota</taxon>
        <taxon>Clostridia</taxon>
        <taxon>Neomoorellales</taxon>
        <taxon>Desulfitibacteraceae</taxon>
        <taxon>Metallumcola</taxon>
    </lineage>
</organism>
<sequence length="171" mass="18301">MLFKLFLAFAKIGAFSFGGGYAVIPLLYRDTVTINGWLTKSQMTDMVAVAQMTPGPIAVNLATFVGYRLDGIQGAAAATLGLITPSVLLALLVAGFFARFQEKYQVKSVLAGIRPVVIALIAAAAVFLVHGAVKDVFGVMLALLVLFLSAFTRLHPIWMIMIAGFLGMIIY</sequence>
<dbReference type="RefSeq" id="WP_366923693.1">
    <property type="nucleotide sequence ID" value="NZ_CP121694.1"/>
</dbReference>
<evidence type="ECO:0000256" key="6">
    <source>
        <dbReference type="ARBA" id="ARBA00023136"/>
    </source>
</evidence>
<dbReference type="KEGG" id="dbc:MFMK1_000605"/>
<evidence type="ECO:0000256" key="3">
    <source>
        <dbReference type="ARBA" id="ARBA00022475"/>
    </source>
</evidence>
<name>A0AAU0UIR2_9FIRM</name>
<evidence type="ECO:0000313" key="9">
    <source>
        <dbReference type="Proteomes" id="UP001329915"/>
    </source>
</evidence>
<evidence type="ECO:0000256" key="2">
    <source>
        <dbReference type="ARBA" id="ARBA00005262"/>
    </source>
</evidence>
<comment type="subcellular location">
    <subcellularLocation>
        <location evidence="1">Cell membrane</location>
        <topology evidence="1">Multi-pass membrane protein</topology>
    </subcellularLocation>
</comment>
<dbReference type="PANTHER" id="PTHR43663">
    <property type="entry name" value="CHROMATE TRANSPORT PROTEIN-RELATED"/>
    <property type="match status" value="1"/>
</dbReference>
<feature type="transmembrane region" description="Helical" evidence="7">
    <location>
        <begin position="139"/>
        <end position="170"/>
    </location>
</feature>
<dbReference type="AlphaFoldDB" id="A0AAU0UIR2"/>
<dbReference type="EMBL" id="CP121694">
    <property type="protein sequence ID" value="WRO20815.1"/>
    <property type="molecule type" value="Genomic_DNA"/>
</dbReference>
<comment type="similarity">
    <text evidence="2">Belongs to the chromate ion transporter (CHR) (TC 2.A.51) family.</text>
</comment>
<dbReference type="PANTHER" id="PTHR43663:SF1">
    <property type="entry name" value="CHROMATE TRANSPORTER"/>
    <property type="match status" value="1"/>
</dbReference>
<dbReference type="InterPro" id="IPR052518">
    <property type="entry name" value="CHR_Transporter"/>
</dbReference>
<gene>
    <name evidence="8" type="ORF">MFMK1_000605</name>
</gene>
<dbReference type="GO" id="GO:0005886">
    <property type="term" value="C:plasma membrane"/>
    <property type="evidence" value="ECO:0007669"/>
    <property type="project" value="UniProtKB-SubCell"/>
</dbReference>
<protein>
    <submittedName>
        <fullName evidence="8">Chromate transporter</fullName>
    </submittedName>
</protein>
<feature type="transmembrane region" description="Helical" evidence="7">
    <location>
        <begin position="6"/>
        <end position="28"/>
    </location>
</feature>